<dbReference type="eggNOG" id="KOG0082">
    <property type="taxonomic scope" value="Eukaryota"/>
</dbReference>
<dbReference type="AlphaFoldDB" id="A2E5G0"/>
<organism evidence="12 13">
    <name type="scientific">Trichomonas vaginalis (strain ATCC PRA-98 / G3)</name>
    <dbReference type="NCBI Taxonomy" id="412133"/>
    <lineage>
        <taxon>Eukaryota</taxon>
        <taxon>Metamonada</taxon>
        <taxon>Parabasalia</taxon>
        <taxon>Trichomonadida</taxon>
        <taxon>Trichomonadidae</taxon>
        <taxon>Trichomonas</taxon>
    </lineage>
</organism>
<evidence type="ECO:0000256" key="4">
    <source>
        <dbReference type="ARBA" id="ARBA00022723"/>
    </source>
</evidence>
<dbReference type="InterPro" id="IPR001019">
    <property type="entry name" value="Gprotein_alpha_su"/>
</dbReference>
<feature type="binding site" evidence="10">
    <location>
        <position position="212"/>
    </location>
    <ligand>
        <name>Mg(2+)</name>
        <dbReference type="ChEBI" id="CHEBI:18420"/>
    </ligand>
</feature>
<evidence type="ECO:0000256" key="1">
    <source>
        <dbReference type="ARBA" id="ARBA00003069"/>
    </source>
</evidence>
<evidence type="ECO:0000256" key="5">
    <source>
        <dbReference type="ARBA" id="ARBA00022741"/>
    </source>
</evidence>
<comment type="subunit">
    <text evidence="3">G proteins are composed of 3 units; alpha, beta and gamma. The alpha chain contains the guanine nucleotide binding site.</text>
</comment>
<gene>
    <name evidence="12" type="ORF">TVAG_301380</name>
</gene>
<evidence type="ECO:0000256" key="11">
    <source>
        <dbReference type="SAM" id="MobiDB-lite"/>
    </source>
</evidence>
<dbReference type="GO" id="GO:0031683">
    <property type="term" value="F:G-protein beta/gamma-subunit complex binding"/>
    <property type="evidence" value="ECO:0000318"/>
    <property type="project" value="GO_Central"/>
</dbReference>
<dbReference type="PANTHER" id="PTHR10218:SF302">
    <property type="entry name" value="GUANINE NUCLEOTIDE-BINDING PROTEIN ALPHA-5 SUBUNIT"/>
    <property type="match status" value="1"/>
</dbReference>
<feature type="binding site" evidence="9">
    <location>
        <begin position="206"/>
        <end position="212"/>
    </location>
    <ligand>
        <name>GTP</name>
        <dbReference type="ChEBI" id="CHEBI:37565"/>
    </ligand>
</feature>
<dbReference type="VEuPathDB" id="TrichDB:TVAGG3_0069420"/>
<dbReference type="SMR" id="A2E5G0"/>
<proteinExistence type="inferred from homology"/>
<dbReference type="PROSITE" id="PS51882">
    <property type="entry name" value="G_ALPHA"/>
    <property type="match status" value="1"/>
</dbReference>
<feature type="binding site" evidence="10">
    <location>
        <position position="80"/>
    </location>
    <ligand>
        <name>Mg(2+)</name>
        <dbReference type="ChEBI" id="CHEBI:18420"/>
    </ligand>
</feature>
<comment type="function">
    <text evidence="1">Guanine nucleotide-binding proteins (G proteins) are involved as modulators or transducers in various transmembrane signaling systems.</text>
</comment>
<evidence type="ECO:0000256" key="10">
    <source>
        <dbReference type="PIRSR" id="PIRSR601019-2"/>
    </source>
</evidence>
<dbReference type="GO" id="GO:0005737">
    <property type="term" value="C:cytoplasm"/>
    <property type="evidence" value="ECO:0000318"/>
    <property type="project" value="GO_Central"/>
</dbReference>
<keyword evidence="5 9" id="KW-0547">Nucleotide-binding</keyword>
<dbReference type="Gene3D" id="3.40.50.300">
    <property type="entry name" value="P-loop containing nucleotide triphosphate hydrolases"/>
    <property type="match status" value="1"/>
</dbReference>
<evidence type="ECO:0000313" key="13">
    <source>
        <dbReference type="Proteomes" id="UP000001542"/>
    </source>
</evidence>
<evidence type="ECO:0000256" key="2">
    <source>
        <dbReference type="ARBA" id="ARBA00005804"/>
    </source>
</evidence>
<dbReference type="InParanoid" id="A2E5G0"/>
<keyword evidence="13" id="KW-1185">Reference proteome</keyword>
<dbReference type="FunFam" id="1.10.400.10:FF:000010">
    <property type="entry name" value="Guanine nucleotide-binding protein alpha-13 subunit"/>
    <property type="match status" value="1"/>
</dbReference>
<dbReference type="Proteomes" id="UP000001542">
    <property type="component" value="Unassembled WGS sequence"/>
</dbReference>
<dbReference type="FunFam" id="3.40.50.300:FF:000692">
    <property type="entry name" value="Guanine nucleotide-binding protein subunit alpha"/>
    <property type="match status" value="1"/>
</dbReference>
<dbReference type="GO" id="GO:0003924">
    <property type="term" value="F:GTPase activity"/>
    <property type="evidence" value="ECO:0000318"/>
    <property type="project" value="GO_Central"/>
</dbReference>
<evidence type="ECO:0000256" key="9">
    <source>
        <dbReference type="PIRSR" id="PIRSR601019-1"/>
    </source>
</evidence>
<dbReference type="PANTHER" id="PTHR10218">
    <property type="entry name" value="GTP-BINDING PROTEIN ALPHA SUBUNIT"/>
    <property type="match status" value="1"/>
</dbReference>
<accession>A2E5G0</accession>
<dbReference type="InterPro" id="IPR027417">
    <property type="entry name" value="P-loop_NTPase"/>
</dbReference>
<dbReference type="VEuPathDB" id="TrichDB:TVAG_301380"/>
<dbReference type="Gene3D" id="1.10.400.10">
    <property type="entry name" value="GI Alpha 1, domain 2-like"/>
    <property type="match status" value="1"/>
</dbReference>
<dbReference type="GO" id="GO:0007188">
    <property type="term" value="P:adenylate cyclase-modulating G protein-coupled receptor signaling pathway"/>
    <property type="evidence" value="ECO:0000318"/>
    <property type="project" value="GO_Central"/>
</dbReference>
<keyword evidence="7 9" id="KW-0342">GTP-binding</keyword>
<evidence type="ECO:0000256" key="3">
    <source>
        <dbReference type="ARBA" id="ARBA00011356"/>
    </source>
</evidence>
<reference evidence="12" key="1">
    <citation type="submission" date="2006-10" db="EMBL/GenBank/DDBJ databases">
        <authorList>
            <person name="Amadeo P."/>
            <person name="Zhao Q."/>
            <person name="Wortman J."/>
            <person name="Fraser-Liggett C."/>
            <person name="Carlton J."/>
        </authorList>
    </citation>
    <scope>NUCLEOTIDE SEQUENCE</scope>
    <source>
        <strain evidence="12">G3</strain>
    </source>
</reference>
<feature type="binding site" evidence="9">
    <location>
        <begin position="76"/>
        <end position="81"/>
    </location>
    <ligand>
        <name>GTP</name>
        <dbReference type="ChEBI" id="CHEBI:37565"/>
    </ligand>
</feature>
<dbReference type="PRINTS" id="PR00318">
    <property type="entry name" value="GPROTEINA"/>
</dbReference>
<dbReference type="OMA" id="ICYPEYC"/>
<dbReference type="STRING" id="5722.A2E5G0"/>
<dbReference type="GO" id="GO:0005834">
    <property type="term" value="C:heterotrimeric G-protein complex"/>
    <property type="evidence" value="ECO:0000318"/>
    <property type="project" value="GO_Central"/>
</dbReference>
<feature type="region of interest" description="Disordered" evidence="11">
    <location>
        <begin position="1"/>
        <end position="44"/>
    </location>
</feature>
<keyword evidence="8" id="KW-0807">Transducer</keyword>
<evidence type="ECO:0000313" key="12">
    <source>
        <dbReference type="EMBL" id="EAY12121.1"/>
    </source>
</evidence>
<dbReference type="SMART" id="SM00275">
    <property type="entry name" value="G_alpha"/>
    <property type="match status" value="1"/>
</dbReference>
<sequence>MGGCLSSDSDVPKSKPQPAPQPSSNQQAASGKGATKFAVPTGAPTKKINITPKRAVGVSNSADEDAFKICIVGAGESGKTTFTRNMVLNYLGGINDKDRRSEIVTIRGNMIDAIKDLIKFVQSEGLESELPDDEEEFIQNLLDVDAFDADFSELAAGLHKIWNCDVIQKAYYHTSQVVVPDNMDYFFEKYLEIAKEDYVPTDGDLLRVRVRTIGIKPMVFDLEGARFQLTDVGGQICERKNWQKVLEGTEAVIFAFSLAEFDRKMFEKPEELRIDDSIKLFEATVNGETCSECPIYLVGNKYEKFCKKIQETDAFGAAFPDFQGNIHDPLATSEYLFKLFKDKMVQNGSEYHTFQTFTMTAIDSQSVIKVAESVFEDLNRRFFCD</sequence>
<dbReference type="KEGG" id="tva:4770083"/>
<evidence type="ECO:0000256" key="7">
    <source>
        <dbReference type="ARBA" id="ARBA00023134"/>
    </source>
</evidence>
<feature type="binding site" evidence="9">
    <location>
        <begin position="231"/>
        <end position="235"/>
    </location>
    <ligand>
        <name>GTP</name>
        <dbReference type="ChEBI" id="CHEBI:37565"/>
    </ligand>
</feature>
<feature type="binding site" evidence="9">
    <location>
        <position position="361"/>
    </location>
    <ligand>
        <name>GTP</name>
        <dbReference type="ChEBI" id="CHEBI:37565"/>
    </ligand>
</feature>
<keyword evidence="6 10" id="KW-0460">Magnesium</keyword>
<protein>
    <submittedName>
        <fullName evidence="12">G-protein alpha subunit, putative</fullName>
    </submittedName>
</protein>
<dbReference type="SUPFAM" id="SSF47895">
    <property type="entry name" value="Transducin (alpha subunit), insertion domain"/>
    <property type="match status" value="1"/>
</dbReference>
<dbReference type="Pfam" id="PF00503">
    <property type="entry name" value="G-alpha"/>
    <property type="match status" value="1"/>
</dbReference>
<keyword evidence="4 10" id="KW-0479">Metal-binding</keyword>
<reference evidence="12" key="2">
    <citation type="journal article" date="2007" name="Science">
        <title>Draft genome sequence of the sexually transmitted pathogen Trichomonas vaginalis.</title>
        <authorList>
            <person name="Carlton J.M."/>
            <person name="Hirt R.P."/>
            <person name="Silva J.C."/>
            <person name="Delcher A.L."/>
            <person name="Schatz M."/>
            <person name="Zhao Q."/>
            <person name="Wortman J.R."/>
            <person name="Bidwell S.L."/>
            <person name="Alsmark U.C.M."/>
            <person name="Besteiro S."/>
            <person name="Sicheritz-Ponten T."/>
            <person name="Noel C.J."/>
            <person name="Dacks J.B."/>
            <person name="Foster P.G."/>
            <person name="Simillion C."/>
            <person name="Van de Peer Y."/>
            <person name="Miranda-Saavedra D."/>
            <person name="Barton G.J."/>
            <person name="Westrop G.D."/>
            <person name="Mueller S."/>
            <person name="Dessi D."/>
            <person name="Fiori P.L."/>
            <person name="Ren Q."/>
            <person name="Paulsen I."/>
            <person name="Zhang H."/>
            <person name="Bastida-Corcuera F.D."/>
            <person name="Simoes-Barbosa A."/>
            <person name="Brown M.T."/>
            <person name="Hayes R.D."/>
            <person name="Mukherjee M."/>
            <person name="Okumura C.Y."/>
            <person name="Schneider R."/>
            <person name="Smith A.J."/>
            <person name="Vanacova S."/>
            <person name="Villalvazo M."/>
            <person name="Haas B.J."/>
            <person name="Pertea M."/>
            <person name="Feldblyum T.V."/>
            <person name="Utterback T.R."/>
            <person name="Shu C.L."/>
            <person name="Osoegawa K."/>
            <person name="de Jong P.J."/>
            <person name="Hrdy I."/>
            <person name="Horvathova L."/>
            <person name="Zubacova Z."/>
            <person name="Dolezal P."/>
            <person name="Malik S.B."/>
            <person name="Logsdon J.M. Jr."/>
            <person name="Henze K."/>
            <person name="Gupta A."/>
            <person name="Wang C.C."/>
            <person name="Dunne R.L."/>
            <person name="Upcroft J.A."/>
            <person name="Upcroft P."/>
            <person name="White O."/>
            <person name="Salzberg S.L."/>
            <person name="Tang P."/>
            <person name="Chiu C.-H."/>
            <person name="Lee Y.-S."/>
            <person name="Embley T.M."/>
            <person name="Coombs G.H."/>
            <person name="Mottram J.C."/>
            <person name="Tachezy J."/>
            <person name="Fraser-Liggett C.M."/>
            <person name="Johnson P.J."/>
        </authorList>
    </citation>
    <scope>NUCLEOTIDE SEQUENCE [LARGE SCALE GENOMIC DNA]</scope>
    <source>
        <strain evidence="12">G3</strain>
    </source>
</reference>
<evidence type="ECO:0000256" key="6">
    <source>
        <dbReference type="ARBA" id="ARBA00022842"/>
    </source>
</evidence>
<evidence type="ECO:0000256" key="8">
    <source>
        <dbReference type="ARBA" id="ARBA00023224"/>
    </source>
</evidence>
<dbReference type="InterPro" id="IPR011025">
    <property type="entry name" value="GproteinA_insert"/>
</dbReference>
<name>A2E5G0_TRIV3</name>
<dbReference type="SUPFAM" id="SSF52540">
    <property type="entry name" value="P-loop containing nucleoside triphosphate hydrolases"/>
    <property type="match status" value="1"/>
</dbReference>
<dbReference type="GO" id="GO:0005525">
    <property type="term" value="F:GTP binding"/>
    <property type="evidence" value="ECO:0007669"/>
    <property type="project" value="UniProtKB-KW"/>
</dbReference>
<dbReference type="GO" id="GO:0046872">
    <property type="term" value="F:metal ion binding"/>
    <property type="evidence" value="ECO:0007669"/>
    <property type="project" value="UniProtKB-KW"/>
</dbReference>
<dbReference type="EMBL" id="DS113307">
    <property type="protein sequence ID" value="EAY12121.1"/>
    <property type="molecule type" value="Genomic_DNA"/>
</dbReference>
<comment type="similarity">
    <text evidence="2">Belongs to the G-alpha family.</text>
</comment>
<dbReference type="OrthoDB" id="5817230at2759"/>
<dbReference type="GO" id="GO:0001664">
    <property type="term" value="F:G protein-coupled receptor binding"/>
    <property type="evidence" value="ECO:0000318"/>
    <property type="project" value="GO_Central"/>
</dbReference>
<dbReference type="RefSeq" id="XP_001324344.1">
    <property type="nucleotide sequence ID" value="XM_001324309.1"/>
</dbReference>